<evidence type="ECO:0000313" key="3">
    <source>
        <dbReference type="EMBL" id="MCP3728928.1"/>
    </source>
</evidence>
<evidence type="ECO:0000256" key="1">
    <source>
        <dbReference type="SAM" id="MobiDB-lite"/>
    </source>
</evidence>
<sequence>MLFRLSLAAALAATALPATACSVVQGYRIPSTLELTQRADAIVLARVEGGVAARPSARDERLTLALILSLKGQSLPLRITMPGWLEAGPAKATRSDPAELAQANPDAFSGACNRYIFAKGMTLLLFLTKRDGEWQAISAPFARTAEDVPSLDARWVKAVREYVAIAALPEAARRARLVARRDLLRSKGDADSRAIAADMDRELAGPRKPLREPLPPMP</sequence>
<name>A0A9X2HKL9_9SPHN</name>
<feature type="region of interest" description="Disordered" evidence="1">
    <location>
        <begin position="186"/>
        <end position="218"/>
    </location>
</feature>
<gene>
    <name evidence="3" type="ORF">M9978_00655</name>
</gene>
<accession>A0A9X2HKL9</accession>
<feature type="signal peptide" evidence="2">
    <location>
        <begin position="1"/>
        <end position="20"/>
    </location>
</feature>
<dbReference type="AlphaFoldDB" id="A0A9X2HKL9"/>
<dbReference type="EMBL" id="JAMLDX010000001">
    <property type="protein sequence ID" value="MCP3728928.1"/>
    <property type="molecule type" value="Genomic_DNA"/>
</dbReference>
<proteinExistence type="predicted"/>
<feature type="compositionally biased region" description="Basic and acidic residues" evidence="1">
    <location>
        <begin position="186"/>
        <end position="211"/>
    </location>
</feature>
<comment type="caution">
    <text evidence="3">The sequence shown here is derived from an EMBL/GenBank/DDBJ whole genome shotgun (WGS) entry which is preliminary data.</text>
</comment>
<protein>
    <recommendedName>
        <fullName evidence="5">Lipoprotein</fullName>
    </recommendedName>
</protein>
<organism evidence="3 4">
    <name type="scientific">Sphingomonas tagetis</name>
    <dbReference type="NCBI Taxonomy" id="2949092"/>
    <lineage>
        <taxon>Bacteria</taxon>
        <taxon>Pseudomonadati</taxon>
        <taxon>Pseudomonadota</taxon>
        <taxon>Alphaproteobacteria</taxon>
        <taxon>Sphingomonadales</taxon>
        <taxon>Sphingomonadaceae</taxon>
        <taxon>Sphingomonas</taxon>
    </lineage>
</organism>
<keyword evidence="4" id="KW-1185">Reference proteome</keyword>
<evidence type="ECO:0008006" key="5">
    <source>
        <dbReference type="Google" id="ProtNLM"/>
    </source>
</evidence>
<dbReference type="RefSeq" id="WP_254290861.1">
    <property type="nucleotide sequence ID" value="NZ_JAMLDX010000001.1"/>
</dbReference>
<keyword evidence="2" id="KW-0732">Signal</keyword>
<evidence type="ECO:0000313" key="4">
    <source>
        <dbReference type="Proteomes" id="UP001139451"/>
    </source>
</evidence>
<feature type="chain" id="PRO_5040783288" description="Lipoprotein" evidence="2">
    <location>
        <begin position="21"/>
        <end position="218"/>
    </location>
</feature>
<reference evidence="3" key="1">
    <citation type="submission" date="2022-05" db="EMBL/GenBank/DDBJ databases">
        <title>Sphingomonas sp. strain MG17 Genome sequencing and assembly.</title>
        <authorList>
            <person name="Kim I."/>
        </authorList>
    </citation>
    <scope>NUCLEOTIDE SEQUENCE</scope>
    <source>
        <strain evidence="3">MG17</strain>
    </source>
</reference>
<dbReference type="Proteomes" id="UP001139451">
    <property type="component" value="Unassembled WGS sequence"/>
</dbReference>
<evidence type="ECO:0000256" key="2">
    <source>
        <dbReference type="SAM" id="SignalP"/>
    </source>
</evidence>